<dbReference type="PANTHER" id="PTHR44520:SF2">
    <property type="entry name" value="RESPONSE REGULATOR RCP1"/>
    <property type="match status" value="1"/>
</dbReference>
<feature type="domain" description="Response regulatory" evidence="2">
    <location>
        <begin position="2"/>
        <end position="130"/>
    </location>
</feature>
<keyword evidence="1" id="KW-0597">Phosphoprotein</keyword>
<dbReference type="InterPro" id="IPR001789">
    <property type="entry name" value="Sig_transdc_resp-reg_receiver"/>
</dbReference>
<evidence type="ECO:0000259" key="2">
    <source>
        <dbReference type="PROSITE" id="PS50110"/>
    </source>
</evidence>
<protein>
    <submittedName>
        <fullName evidence="3">Response regulator</fullName>
    </submittedName>
</protein>
<feature type="modified residue" description="4-aspartylphosphate" evidence="1">
    <location>
        <position position="60"/>
    </location>
</feature>
<proteinExistence type="predicted"/>
<reference evidence="3" key="1">
    <citation type="submission" date="2022-07" db="EMBL/GenBank/DDBJ databases">
        <title>Taxonomy of Novel Oxalotrophic and Methylotrophic Bacteria.</title>
        <authorList>
            <person name="Sahin N."/>
            <person name="Tani A."/>
        </authorList>
    </citation>
    <scope>NUCLEOTIDE SEQUENCE</scope>
    <source>
        <strain evidence="3">Y10</strain>
    </source>
</reference>
<gene>
    <name evidence="3" type="ORF">Y10_15250</name>
</gene>
<dbReference type="Proteomes" id="UP001143543">
    <property type="component" value="Unassembled WGS sequence"/>
</dbReference>
<dbReference type="PANTHER" id="PTHR44520">
    <property type="entry name" value="RESPONSE REGULATOR RCP1-RELATED"/>
    <property type="match status" value="1"/>
</dbReference>
<dbReference type="InterPro" id="IPR011006">
    <property type="entry name" value="CheY-like_superfamily"/>
</dbReference>
<name>A0ABQ5MID4_9FLAO</name>
<evidence type="ECO:0000256" key="1">
    <source>
        <dbReference type="PROSITE-ProRule" id="PRU00169"/>
    </source>
</evidence>
<dbReference type="Pfam" id="PF00072">
    <property type="entry name" value="Response_reg"/>
    <property type="match status" value="1"/>
</dbReference>
<keyword evidence="4" id="KW-1185">Reference proteome</keyword>
<accession>A0ABQ5MID4</accession>
<dbReference type="RefSeq" id="WP_281764802.1">
    <property type="nucleotide sequence ID" value="NZ_BRVO01000002.1"/>
</dbReference>
<evidence type="ECO:0000313" key="3">
    <source>
        <dbReference type="EMBL" id="GLB49157.1"/>
    </source>
</evidence>
<evidence type="ECO:0000313" key="4">
    <source>
        <dbReference type="Proteomes" id="UP001143543"/>
    </source>
</evidence>
<dbReference type="EMBL" id="BRVO01000002">
    <property type="protein sequence ID" value="GLB49157.1"/>
    <property type="molecule type" value="Genomic_DNA"/>
</dbReference>
<dbReference type="Gene3D" id="3.40.50.2300">
    <property type="match status" value="1"/>
</dbReference>
<dbReference type="InterPro" id="IPR052893">
    <property type="entry name" value="TCS_response_regulator"/>
</dbReference>
<dbReference type="SUPFAM" id="SSF52172">
    <property type="entry name" value="CheY-like"/>
    <property type="match status" value="1"/>
</dbReference>
<comment type="caution">
    <text evidence="3">The sequence shown here is derived from an EMBL/GenBank/DDBJ whole genome shotgun (WGS) entry which is preliminary data.</text>
</comment>
<organism evidence="3 4">
    <name type="scientific">Neptunitalea lumnitzerae</name>
    <dbReference type="NCBI Taxonomy" id="2965509"/>
    <lineage>
        <taxon>Bacteria</taxon>
        <taxon>Pseudomonadati</taxon>
        <taxon>Bacteroidota</taxon>
        <taxon>Flavobacteriia</taxon>
        <taxon>Flavobacteriales</taxon>
        <taxon>Flavobacteriaceae</taxon>
        <taxon>Neptunitalea</taxon>
    </lineage>
</organism>
<sequence length="131" mass="15108">MKVAIIDDNLVFRKLTKIAFEHVAPGKVDVLLFENGKEAIDHIKEHIEKELQVPKLILLDLNMPIMDGWDFLEEMLPIKNDRQLDLVIYIVSSSADEDDIKRAKNISDVKGYIIKPIDINQITQFVSDFME</sequence>
<dbReference type="PROSITE" id="PS50110">
    <property type="entry name" value="RESPONSE_REGULATORY"/>
    <property type="match status" value="1"/>
</dbReference>
<dbReference type="SMART" id="SM00448">
    <property type="entry name" value="REC"/>
    <property type="match status" value="1"/>
</dbReference>